<dbReference type="SMART" id="SM00717">
    <property type="entry name" value="SANT"/>
    <property type="match status" value="2"/>
</dbReference>
<sequence>MPDFSRDDRMPPMSQSSISSASHTTAPRERRFSGPSDSGAKPARYPGVYQRPPPADYYRAPSPPPQSYRWPPAPPLDEPNYPPRSHSSYHRDSWDYRYRDTNVGITAPSYQSSRTPPPFPEWGHTHPERAWSPGFGPEDSRYARRDWDDRESSQIYTHAWDRPPSPGPPPPRDWQPGLYDRPSAAQSRGSPSLMHEPGWREPVPHYDRDIREEWIPQPDGWRGEDPYLPPEDPYINDPPPPNVSYGPPRARGRSFAQERRMPQQPPSGYHPPANQLSPRGPTHLPLDNPNRRHSQHDRRYSGGPGYSGDGRGYAPHNGIRRSYQPGRGSFNDSHNLQNRGAKIVPRDQLLMANPSVKIEENDGSLSATPGPASAGSGHPEKSLVAGKRSRTDSVAAEAEPSSRRPSPFSGPVATTTTPTITTAADPAPAATRSTTVETQPQPTPTAAKQPKTQAVEPPAPVPIETDSKEPDTTQEKRVYAESNSDSQPAPVTIEPPIEPAQIDVPIAPVNELPEEEIPKLAVDTAQKPPDDETAMDVEPSTSEPGPAQPQPDVILTDLSTEQPPNNSEAPITSTAEPADEQNDAGDGAENNTIEESARTSPSPAPVEENLNFEFLEPADAGGMLIRSQRDFMATRQLEWDKLRANTDIVLADNLRLVSQNARPPVLSEERIRLEIFHLPGPNSQETIRNFFKDCFKERDDYVEEKVGALEEQYLTLNEAWIRNCAKLDLLAEQRRVKDAKTAASAAQNVVSEPVATQTRSTRRNPVVNTGVMADAVHSDMEMEKVMNNMRDAAAVDPDLLARPNLAKIPDMVTVLDPDAERMTFDDENGQVDSPLEFYDFRGRAVEQWTAEERAIFIEHHRIHNKRFEKIAEHLPHKTTSQCVQYYYLMKKVPSFRAQVKRGQRRRLGRGGHQGKASALMADIEKEEDGTTASPREDDSIATRRPRRHAAAAALTGTPPPNATPTENARGRPRSRVVELARGDSFGAEGDGTSTPMSVLSDSETGGEGPNPVDLDAMLSSQVSRKGGPGRGRRWAIKGETANGNGGSVRLDGSEPPKKRPATTSYWTVAERTTLKQNLLRHGRDWNRIAAIIQTKTAIQAKNYYFNNQKEMSVYVKAWEREQAKGNEESASSLTPEGKIETSSSTAAPASSAKDKKSCTAPVTIQPAPGQSTSNAAAPDSASPGKNHTGRGSSHYPNVIIQTQPSPSVPQQPQWAKNTFPTTKTKAQYSNQPQVIPTPPLPLPGPTFRAWPVSATPPAPPPMAYSFGTFPGVAGSSVAKGNGVTTPNVQRTGSVSASVTPSPVSNVNPTLTGTNTNRGTGGVQRTNLNHYPGPMRYQPYPGPVGSTTSTMSRGKQLHPQVSLPNGFAKAAPATGATATHAGNPGIKLSLPRTAAGKFTQWNGDKVSK</sequence>
<dbReference type="CDD" id="cd00167">
    <property type="entry name" value="SANT"/>
    <property type="match status" value="2"/>
</dbReference>
<accession>A0A8H2WKL1</accession>
<feature type="domain" description="SANT" evidence="2">
    <location>
        <begin position="1066"/>
        <end position="1112"/>
    </location>
</feature>
<feature type="compositionally biased region" description="Low complexity" evidence="1">
    <location>
        <begin position="395"/>
        <end position="454"/>
    </location>
</feature>
<evidence type="ECO:0000256" key="1">
    <source>
        <dbReference type="SAM" id="MobiDB-lite"/>
    </source>
</evidence>
<protein>
    <recommendedName>
        <fullName evidence="2">SANT domain-containing protein</fullName>
    </recommendedName>
</protein>
<name>A0A8H2WKL1_9AGAM</name>
<feature type="region of interest" description="Disordered" evidence="1">
    <location>
        <begin position="1125"/>
        <end position="1214"/>
    </location>
</feature>
<dbReference type="InterPro" id="IPR051571">
    <property type="entry name" value="N-CoR_corepressor"/>
</dbReference>
<feature type="compositionally biased region" description="Polar residues" evidence="1">
    <location>
        <begin position="1183"/>
        <end position="1202"/>
    </location>
</feature>
<dbReference type="Gene3D" id="1.10.10.60">
    <property type="entry name" value="Homeodomain-like"/>
    <property type="match status" value="1"/>
</dbReference>
<feature type="compositionally biased region" description="Basic and acidic residues" evidence="1">
    <location>
        <begin position="1"/>
        <end position="10"/>
    </location>
</feature>
<feature type="compositionally biased region" description="Pro residues" evidence="1">
    <location>
        <begin position="51"/>
        <end position="82"/>
    </location>
</feature>
<feature type="domain" description="SANT" evidence="2">
    <location>
        <begin position="843"/>
        <end position="894"/>
    </location>
</feature>
<dbReference type="PANTHER" id="PTHR13992:SF39">
    <property type="entry name" value="SMRTER, ISOFORM G"/>
    <property type="match status" value="1"/>
</dbReference>
<dbReference type="SUPFAM" id="SSF46689">
    <property type="entry name" value="Homeodomain-like"/>
    <property type="match status" value="2"/>
</dbReference>
<organism evidence="3 4">
    <name type="scientific">Rhizoctonia solani</name>
    <dbReference type="NCBI Taxonomy" id="456999"/>
    <lineage>
        <taxon>Eukaryota</taxon>
        <taxon>Fungi</taxon>
        <taxon>Dikarya</taxon>
        <taxon>Basidiomycota</taxon>
        <taxon>Agaricomycotina</taxon>
        <taxon>Agaricomycetes</taxon>
        <taxon>Cantharellales</taxon>
        <taxon>Ceratobasidiaceae</taxon>
        <taxon>Rhizoctonia</taxon>
    </lineage>
</organism>
<dbReference type="Pfam" id="PF00249">
    <property type="entry name" value="Myb_DNA-binding"/>
    <property type="match status" value="2"/>
</dbReference>
<feature type="region of interest" description="Disordered" evidence="1">
    <location>
        <begin position="105"/>
        <end position="606"/>
    </location>
</feature>
<dbReference type="PROSITE" id="PS51293">
    <property type="entry name" value="SANT"/>
    <property type="match status" value="2"/>
</dbReference>
<dbReference type="GO" id="GO:0005654">
    <property type="term" value="C:nucleoplasm"/>
    <property type="evidence" value="ECO:0007669"/>
    <property type="project" value="UniProtKB-ARBA"/>
</dbReference>
<gene>
    <name evidence="3" type="ORF">RDB_LOCUS42389</name>
</gene>
<comment type="caution">
    <text evidence="3">The sequence shown here is derived from an EMBL/GenBank/DDBJ whole genome shotgun (WGS) entry which is preliminary data.</text>
</comment>
<dbReference type="InterPro" id="IPR009057">
    <property type="entry name" value="Homeodomain-like_sf"/>
</dbReference>
<feature type="compositionally biased region" description="Polar residues" evidence="1">
    <location>
        <begin position="589"/>
        <end position="601"/>
    </location>
</feature>
<reference evidence="3" key="1">
    <citation type="submission" date="2021-01" db="EMBL/GenBank/DDBJ databases">
        <authorList>
            <person name="Kaushik A."/>
        </authorList>
    </citation>
    <scope>NUCLEOTIDE SEQUENCE</scope>
    <source>
        <strain evidence="3">AG1-1C</strain>
    </source>
</reference>
<proteinExistence type="predicted"/>
<feature type="compositionally biased region" description="Low complexity" evidence="1">
    <location>
        <begin position="1142"/>
        <end position="1151"/>
    </location>
</feature>
<feature type="compositionally biased region" description="Low complexity" evidence="1">
    <location>
        <begin position="1293"/>
        <end position="1323"/>
    </location>
</feature>
<feature type="compositionally biased region" description="Low complexity" evidence="1">
    <location>
        <begin position="1203"/>
        <end position="1213"/>
    </location>
</feature>
<evidence type="ECO:0000313" key="3">
    <source>
        <dbReference type="EMBL" id="CAE6389710.1"/>
    </source>
</evidence>
<feature type="compositionally biased region" description="Basic and acidic residues" evidence="1">
    <location>
        <begin position="465"/>
        <end position="479"/>
    </location>
</feature>
<evidence type="ECO:0000259" key="2">
    <source>
        <dbReference type="PROSITE" id="PS51293"/>
    </source>
</evidence>
<dbReference type="Gene3D" id="1.20.58.1880">
    <property type="match status" value="1"/>
</dbReference>
<feature type="compositionally biased region" description="Gly residues" evidence="1">
    <location>
        <begin position="302"/>
        <end position="311"/>
    </location>
</feature>
<dbReference type="GO" id="GO:0000785">
    <property type="term" value="C:chromatin"/>
    <property type="evidence" value="ECO:0007669"/>
    <property type="project" value="TreeGrafter"/>
</dbReference>
<feature type="region of interest" description="Disordered" evidence="1">
    <location>
        <begin position="1289"/>
        <end position="1323"/>
    </location>
</feature>
<feature type="region of interest" description="Disordered" evidence="1">
    <location>
        <begin position="901"/>
        <end position="1065"/>
    </location>
</feature>
<dbReference type="Proteomes" id="UP000663846">
    <property type="component" value="Unassembled WGS sequence"/>
</dbReference>
<feature type="compositionally biased region" description="Pro residues" evidence="1">
    <location>
        <begin position="163"/>
        <end position="173"/>
    </location>
</feature>
<feature type="compositionally biased region" description="Polar residues" evidence="1">
    <location>
        <begin position="557"/>
        <end position="575"/>
    </location>
</feature>
<dbReference type="EMBL" id="CAJMWS010000275">
    <property type="protein sequence ID" value="CAE6389710.1"/>
    <property type="molecule type" value="Genomic_DNA"/>
</dbReference>
<feature type="compositionally biased region" description="Basic and acidic residues" evidence="1">
    <location>
        <begin position="138"/>
        <end position="152"/>
    </location>
</feature>
<dbReference type="InterPro" id="IPR017884">
    <property type="entry name" value="SANT_dom"/>
</dbReference>
<dbReference type="GO" id="GO:0006357">
    <property type="term" value="P:regulation of transcription by RNA polymerase II"/>
    <property type="evidence" value="ECO:0007669"/>
    <property type="project" value="TreeGrafter"/>
</dbReference>
<dbReference type="InterPro" id="IPR001005">
    <property type="entry name" value="SANT/Myb"/>
</dbReference>
<dbReference type="PANTHER" id="PTHR13992">
    <property type="entry name" value="NUCLEAR RECEPTOR CO-REPRESSOR RELATED NCOR"/>
    <property type="match status" value="1"/>
</dbReference>
<feature type="region of interest" description="Disordered" evidence="1">
    <location>
        <begin position="1"/>
        <end position="93"/>
    </location>
</feature>
<feature type="compositionally biased region" description="Polar residues" evidence="1">
    <location>
        <begin position="991"/>
        <end position="1003"/>
    </location>
</feature>
<dbReference type="GO" id="GO:0032991">
    <property type="term" value="C:protein-containing complex"/>
    <property type="evidence" value="ECO:0007669"/>
    <property type="project" value="UniProtKB-ARBA"/>
</dbReference>
<evidence type="ECO:0000313" key="4">
    <source>
        <dbReference type="Proteomes" id="UP000663846"/>
    </source>
</evidence>
<feature type="compositionally biased region" description="Basic and acidic residues" evidence="1">
    <location>
        <begin position="197"/>
        <end position="214"/>
    </location>
</feature>
<feature type="compositionally biased region" description="Pro residues" evidence="1">
    <location>
        <begin position="227"/>
        <end position="242"/>
    </location>
</feature>